<dbReference type="InterPro" id="IPR000064">
    <property type="entry name" value="NLP_P60_dom"/>
</dbReference>
<evidence type="ECO:0000313" key="7">
    <source>
        <dbReference type="EMBL" id="SMB21896.1"/>
    </source>
</evidence>
<reference evidence="7" key="1">
    <citation type="submission" date="2017-03" db="EMBL/GenBank/DDBJ databases">
        <authorList>
            <consortium name="AG Boll"/>
        </authorList>
    </citation>
    <scope>NUCLEOTIDE SEQUENCE [LARGE SCALE GENOMIC DNA]</scope>
    <source>
        <strain evidence="7">Chol</strain>
    </source>
</reference>
<evidence type="ECO:0000256" key="1">
    <source>
        <dbReference type="ARBA" id="ARBA00007074"/>
    </source>
</evidence>
<dbReference type="Gene3D" id="3.90.1720.10">
    <property type="entry name" value="endopeptidase domain like (from Nostoc punctiforme)"/>
    <property type="match status" value="1"/>
</dbReference>
<dbReference type="GO" id="GO:0006508">
    <property type="term" value="P:proteolysis"/>
    <property type="evidence" value="ECO:0007669"/>
    <property type="project" value="UniProtKB-KW"/>
</dbReference>
<evidence type="ECO:0000256" key="3">
    <source>
        <dbReference type="ARBA" id="ARBA00022801"/>
    </source>
</evidence>
<keyword evidence="2" id="KW-0645">Protease</keyword>
<name>A0A7Z7MU90_9PROT</name>
<dbReference type="EMBL" id="LT837803">
    <property type="protein sequence ID" value="SMB21896.1"/>
    <property type="molecule type" value="Genomic_DNA"/>
</dbReference>
<comment type="similarity">
    <text evidence="1">Belongs to the peptidase C40 family.</text>
</comment>
<organism evidence="7 8">
    <name type="scientific">Sterolibacterium denitrificans</name>
    <dbReference type="NCBI Taxonomy" id="157592"/>
    <lineage>
        <taxon>Bacteria</taxon>
        <taxon>Pseudomonadati</taxon>
        <taxon>Pseudomonadota</taxon>
        <taxon>Betaproteobacteria</taxon>
        <taxon>Nitrosomonadales</taxon>
        <taxon>Sterolibacteriaceae</taxon>
        <taxon>Sterolibacterium</taxon>
    </lineage>
</organism>
<dbReference type="Proteomes" id="UP000242886">
    <property type="component" value="Chromosome SDENCHOL"/>
</dbReference>
<keyword evidence="4" id="KW-0788">Thiol protease</keyword>
<accession>A0A7Z7MU90</accession>
<feature type="signal peptide" evidence="5">
    <location>
        <begin position="1"/>
        <end position="22"/>
    </location>
</feature>
<dbReference type="PROSITE" id="PS51935">
    <property type="entry name" value="NLPC_P60"/>
    <property type="match status" value="1"/>
</dbReference>
<dbReference type="PANTHER" id="PTHR47053">
    <property type="entry name" value="MUREIN DD-ENDOPEPTIDASE MEPH-RELATED"/>
    <property type="match status" value="1"/>
</dbReference>
<keyword evidence="5" id="KW-0732">Signal</keyword>
<dbReference type="Pfam" id="PF00877">
    <property type="entry name" value="NLPC_P60"/>
    <property type="match status" value="1"/>
</dbReference>
<dbReference type="SUPFAM" id="SSF54001">
    <property type="entry name" value="Cysteine proteinases"/>
    <property type="match status" value="1"/>
</dbReference>
<evidence type="ECO:0000259" key="6">
    <source>
        <dbReference type="PROSITE" id="PS51935"/>
    </source>
</evidence>
<proteinExistence type="inferred from homology"/>
<feature type="domain" description="NlpC/P60" evidence="6">
    <location>
        <begin position="47"/>
        <end position="173"/>
    </location>
</feature>
<gene>
    <name evidence="7" type="ORF">SDENCHOL_10430</name>
</gene>
<evidence type="ECO:0000313" key="8">
    <source>
        <dbReference type="Proteomes" id="UP000242886"/>
    </source>
</evidence>
<evidence type="ECO:0000256" key="5">
    <source>
        <dbReference type="SAM" id="SignalP"/>
    </source>
</evidence>
<dbReference type="PANTHER" id="PTHR47053:SF1">
    <property type="entry name" value="MUREIN DD-ENDOPEPTIDASE MEPH-RELATED"/>
    <property type="match status" value="1"/>
</dbReference>
<dbReference type="GO" id="GO:0008234">
    <property type="term" value="F:cysteine-type peptidase activity"/>
    <property type="evidence" value="ECO:0007669"/>
    <property type="project" value="UniProtKB-KW"/>
</dbReference>
<feature type="chain" id="PRO_5030950700" evidence="5">
    <location>
        <begin position="23"/>
        <end position="174"/>
    </location>
</feature>
<dbReference type="InterPro" id="IPR038765">
    <property type="entry name" value="Papain-like_cys_pep_sf"/>
</dbReference>
<sequence>MIPIFRKLILLPMLPAVLVGCGALPPAGPSGPPALHAARPPASALALAQSNNVVLYSLGLVDVGYRFGGKNPEAGFDCSGMVSYIFAQAAGMQVSGSAADIARRGKPVDLRQLRPGDLVFFNTLGRPFSHVGIYIGDDRFVHAPSSSGQARVRTESLKNRYFAQRLEAARSLVD</sequence>
<dbReference type="RefSeq" id="WP_154715836.1">
    <property type="nucleotide sequence ID" value="NZ_LT837803.1"/>
</dbReference>
<evidence type="ECO:0000256" key="4">
    <source>
        <dbReference type="ARBA" id="ARBA00022807"/>
    </source>
</evidence>
<dbReference type="PROSITE" id="PS51257">
    <property type="entry name" value="PROKAR_LIPOPROTEIN"/>
    <property type="match status" value="1"/>
</dbReference>
<dbReference type="InterPro" id="IPR051202">
    <property type="entry name" value="Peptidase_C40"/>
</dbReference>
<evidence type="ECO:0000256" key="2">
    <source>
        <dbReference type="ARBA" id="ARBA00022670"/>
    </source>
</evidence>
<protein>
    <submittedName>
        <fullName evidence="7">Cell wall-associated hydrolase, invasion-associated protein</fullName>
    </submittedName>
</protein>
<dbReference type="AlphaFoldDB" id="A0A7Z7MU90"/>
<keyword evidence="8" id="KW-1185">Reference proteome</keyword>
<keyword evidence="3 7" id="KW-0378">Hydrolase</keyword>